<accession>A0A6J5T9W5</accession>
<evidence type="ECO:0000256" key="1">
    <source>
        <dbReference type="SAM" id="Phobius"/>
    </source>
</evidence>
<gene>
    <name evidence="2" type="ORF">UFOVP71_266</name>
</gene>
<sequence>MDQTVCKVAQHENYLGNLMKLIFVVMLLALAGCDNRPLDQRERSSYKLEQIPELRDCTYIKIDDIKIIRCPNSSTGVTYTVPQGKGRKTVNTVTVDGEQ</sequence>
<keyword evidence="1" id="KW-1133">Transmembrane helix</keyword>
<name>A0A6J5T9W5_9CAUD</name>
<proteinExistence type="predicted"/>
<reference evidence="2" key="1">
    <citation type="submission" date="2020-05" db="EMBL/GenBank/DDBJ databases">
        <authorList>
            <person name="Chiriac C."/>
            <person name="Salcher M."/>
            <person name="Ghai R."/>
            <person name="Kavagutti S V."/>
        </authorList>
    </citation>
    <scope>NUCLEOTIDE SEQUENCE</scope>
</reference>
<organism evidence="2">
    <name type="scientific">uncultured Caudovirales phage</name>
    <dbReference type="NCBI Taxonomy" id="2100421"/>
    <lineage>
        <taxon>Viruses</taxon>
        <taxon>Duplodnaviria</taxon>
        <taxon>Heunggongvirae</taxon>
        <taxon>Uroviricota</taxon>
        <taxon>Caudoviricetes</taxon>
        <taxon>Peduoviridae</taxon>
        <taxon>Maltschvirus</taxon>
        <taxon>Maltschvirus maltsch</taxon>
    </lineage>
</organism>
<dbReference type="PROSITE" id="PS51257">
    <property type="entry name" value="PROKAR_LIPOPROTEIN"/>
    <property type="match status" value="1"/>
</dbReference>
<dbReference type="EMBL" id="LR797824">
    <property type="protein sequence ID" value="CAB4241728.1"/>
    <property type="molecule type" value="Genomic_DNA"/>
</dbReference>
<feature type="transmembrane region" description="Helical" evidence="1">
    <location>
        <begin position="14"/>
        <end position="33"/>
    </location>
</feature>
<protein>
    <submittedName>
        <fullName evidence="2">Uncharacterized protein</fullName>
    </submittedName>
</protein>
<evidence type="ECO:0000313" key="2">
    <source>
        <dbReference type="EMBL" id="CAB4241728.1"/>
    </source>
</evidence>
<keyword evidence="1" id="KW-0472">Membrane</keyword>
<keyword evidence="1" id="KW-0812">Transmembrane</keyword>